<evidence type="ECO:0008006" key="3">
    <source>
        <dbReference type="Google" id="ProtNLM"/>
    </source>
</evidence>
<dbReference type="AlphaFoldDB" id="A0A367R9X0"/>
<accession>A0A367R9X0</accession>
<name>A0A367R9X0_NOSPU</name>
<dbReference type="InterPro" id="IPR020346">
    <property type="entry name" value="Uncharacterised_15.3kDa"/>
</dbReference>
<dbReference type="EMBL" id="LXQE01000160">
    <property type="protein sequence ID" value="RCJ33317.1"/>
    <property type="molecule type" value="Genomic_DNA"/>
</dbReference>
<proteinExistence type="predicted"/>
<gene>
    <name evidence="1" type="ORF">A6769_25405</name>
</gene>
<dbReference type="Pfam" id="PF17265">
    <property type="entry name" value="DUF5331"/>
    <property type="match status" value="1"/>
</dbReference>
<reference evidence="1 2" key="1">
    <citation type="submission" date="2016-04" db="EMBL/GenBank/DDBJ databases">
        <authorList>
            <person name="Evans L.H."/>
            <person name="Alamgir A."/>
            <person name="Owens N."/>
            <person name="Weber N.D."/>
            <person name="Virtaneva K."/>
            <person name="Barbian K."/>
            <person name="Babar A."/>
            <person name="Rosenke K."/>
        </authorList>
    </citation>
    <scope>NUCLEOTIDE SEQUENCE [LARGE SCALE GENOMIC DNA]</scope>
    <source>
        <strain evidence="1">NIES-2108</strain>
    </source>
</reference>
<evidence type="ECO:0000313" key="2">
    <source>
        <dbReference type="Proteomes" id="UP000252085"/>
    </source>
</evidence>
<sequence>MNIQQLRQSLKQKWLIYYKQNTSWLVKMRIWATYDGLRRPLSGFILATLSVLEPQFDEILAFMLDLNNDPDKIVAALGLNFNPDEELRLIKSDHSMAISQVESQPLDEKHSEDKHLSSAVTASKIALHSLAKTLDSNLSRADELVPSITATTEVVRTRKPELIVANATKIAPDTPAKTPSSGLLRKYQPVRWHSGQLPSGASATMTSQVNSKAKTMPSVALATEVKSNAPSARIPVGASLAITTEISSNGKAVRSPLGRLPSGASLAITTEVKSNGKEPNIQPQEVKSKVNLPTTNARSIASWVDEFCYGAREKEKDILI</sequence>
<dbReference type="Proteomes" id="UP000252085">
    <property type="component" value="Unassembled WGS sequence"/>
</dbReference>
<protein>
    <recommendedName>
        <fullName evidence="3">DUF5331 domain-containing protein</fullName>
    </recommendedName>
</protein>
<organism evidence="1 2">
    <name type="scientific">Nostoc punctiforme NIES-2108</name>
    <dbReference type="NCBI Taxonomy" id="1356359"/>
    <lineage>
        <taxon>Bacteria</taxon>
        <taxon>Bacillati</taxon>
        <taxon>Cyanobacteriota</taxon>
        <taxon>Cyanophyceae</taxon>
        <taxon>Nostocales</taxon>
        <taxon>Nostocaceae</taxon>
        <taxon>Nostoc</taxon>
    </lineage>
</organism>
<evidence type="ECO:0000313" key="1">
    <source>
        <dbReference type="EMBL" id="RCJ33317.1"/>
    </source>
</evidence>
<comment type="caution">
    <text evidence="1">The sequence shown here is derived from an EMBL/GenBank/DDBJ whole genome shotgun (WGS) entry which is preliminary data.</text>
</comment>